<evidence type="ECO:0000313" key="2">
    <source>
        <dbReference type="Proteomes" id="UP001061991"/>
    </source>
</evidence>
<accession>A0ACD4D6N9</accession>
<dbReference type="Proteomes" id="UP001061991">
    <property type="component" value="Chromosome"/>
</dbReference>
<protein>
    <submittedName>
        <fullName evidence="1">Uncharacterized protein</fullName>
    </submittedName>
</protein>
<proteinExistence type="predicted"/>
<reference evidence="1" key="1">
    <citation type="submission" date="2022-09" db="EMBL/GenBank/DDBJ databases">
        <title>Interaction between co-microsymbionts with complementary sets of symbiotic genes in legume-rhizobium systems.</title>
        <authorList>
            <person name="Safronova V."/>
            <person name="Sazanova A."/>
            <person name="Afonin A."/>
            <person name="Chirak E."/>
        </authorList>
    </citation>
    <scope>NUCLEOTIDE SEQUENCE</scope>
    <source>
        <strain evidence="1">A18/3m</strain>
    </source>
</reference>
<name>A0ACD4D6N9_9HYPH</name>
<evidence type="ECO:0000313" key="1">
    <source>
        <dbReference type="EMBL" id="UXN61515.1"/>
    </source>
</evidence>
<dbReference type="EMBL" id="CP104973">
    <property type="protein sequence ID" value="UXN61515.1"/>
    <property type="molecule type" value="Genomic_DNA"/>
</dbReference>
<gene>
    <name evidence="1" type="ORF">N8E88_15755</name>
</gene>
<keyword evidence="2" id="KW-1185">Reference proteome</keyword>
<organism evidence="1 2">
    <name type="scientific">Phyllobacterium zundukense</name>
    <dbReference type="NCBI Taxonomy" id="1867719"/>
    <lineage>
        <taxon>Bacteria</taxon>
        <taxon>Pseudomonadati</taxon>
        <taxon>Pseudomonadota</taxon>
        <taxon>Alphaproteobacteria</taxon>
        <taxon>Hyphomicrobiales</taxon>
        <taxon>Phyllobacteriaceae</taxon>
        <taxon>Phyllobacterium</taxon>
    </lineage>
</organism>
<sequence>MIGLFLPRLRVVSLLNHQQLSPVFGRNSLRQLVTRGHRSGPLALIRNNEQDGSGDVSTHI</sequence>